<dbReference type="OrthoDB" id="1807880at2"/>
<keyword evidence="2" id="KW-1185">Reference proteome</keyword>
<sequence>MVEVKVNPGICGLCSTIRCDSDDMQEVTVDFKTDCPNLKPLEQELKEVDGYDICFAKFGDGEICELAHKYCKHAACPVPAALIKGVEVACGLALPKDADIKIEKK</sequence>
<accession>A0A1M5YDB8</accession>
<dbReference type="RefSeq" id="WP_073079238.1">
    <property type="nucleotide sequence ID" value="NZ_FQXV01000008.1"/>
</dbReference>
<reference evidence="1 2" key="1">
    <citation type="submission" date="2016-11" db="EMBL/GenBank/DDBJ databases">
        <authorList>
            <person name="Jaros S."/>
            <person name="Januszkiewicz K."/>
            <person name="Wedrychowicz H."/>
        </authorList>
    </citation>
    <scope>NUCLEOTIDE SEQUENCE [LARGE SCALE GENOMIC DNA]</scope>
    <source>
        <strain evidence="1 2">DSM 10068</strain>
    </source>
</reference>
<dbReference type="EMBL" id="FQXV01000008">
    <property type="protein sequence ID" value="SHI09899.1"/>
    <property type="molecule type" value="Genomic_DNA"/>
</dbReference>
<name>A0A1M5YDB8_9FIRM</name>
<evidence type="ECO:0000313" key="2">
    <source>
        <dbReference type="Proteomes" id="UP000183995"/>
    </source>
</evidence>
<proteinExistence type="predicted"/>
<dbReference type="AlphaFoldDB" id="A0A1M5YDB8"/>
<dbReference type="STRING" id="1123282.SAMN02745823_02389"/>
<dbReference type="InterPro" id="IPR054227">
    <property type="entry name" value="DUF6951"/>
</dbReference>
<protein>
    <submittedName>
        <fullName evidence="1">Uncharacterized protein</fullName>
    </submittedName>
</protein>
<dbReference type="Proteomes" id="UP000183995">
    <property type="component" value="Unassembled WGS sequence"/>
</dbReference>
<gene>
    <name evidence="1" type="ORF">SAMN02745823_02389</name>
</gene>
<organism evidence="1 2">
    <name type="scientific">Sporobacter termitidis DSM 10068</name>
    <dbReference type="NCBI Taxonomy" id="1123282"/>
    <lineage>
        <taxon>Bacteria</taxon>
        <taxon>Bacillati</taxon>
        <taxon>Bacillota</taxon>
        <taxon>Clostridia</taxon>
        <taxon>Eubacteriales</taxon>
        <taxon>Oscillospiraceae</taxon>
        <taxon>Sporobacter</taxon>
    </lineage>
</organism>
<dbReference type="Pfam" id="PF22263">
    <property type="entry name" value="DUF6951"/>
    <property type="match status" value="1"/>
</dbReference>
<evidence type="ECO:0000313" key="1">
    <source>
        <dbReference type="EMBL" id="SHI09899.1"/>
    </source>
</evidence>